<dbReference type="RefSeq" id="WP_284379057.1">
    <property type="nucleotide sequence ID" value="NZ_BSNM01000003.1"/>
</dbReference>
<evidence type="ECO:0008006" key="4">
    <source>
        <dbReference type="Google" id="ProtNLM"/>
    </source>
</evidence>
<reference evidence="2" key="2">
    <citation type="submission" date="2023-01" db="EMBL/GenBank/DDBJ databases">
        <title>Draft genome sequence of Litoribrevibacter albus strain NBRC 110071.</title>
        <authorList>
            <person name="Sun Q."/>
            <person name="Mori K."/>
        </authorList>
    </citation>
    <scope>NUCLEOTIDE SEQUENCE</scope>
    <source>
        <strain evidence="2">NBRC 110071</strain>
    </source>
</reference>
<evidence type="ECO:0000313" key="3">
    <source>
        <dbReference type="Proteomes" id="UP001161389"/>
    </source>
</evidence>
<gene>
    <name evidence="2" type="ORF">GCM10007876_08020</name>
</gene>
<reference evidence="2" key="1">
    <citation type="journal article" date="2014" name="Int. J. Syst. Evol. Microbiol.">
        <title>Complete genome sequence of Corynebacterium casei LMG S-19264T (=DSM 44701T), isolated from a smear-ripened cheese.</title>
        <authorList>
            <consortium name="US DOE Joint Genome Institute (JGI-PGF)"/>
            <person name="Walter F."/>
            <person name="Albersmeier A."/>
            <person name="Kalinowski J."/>
            <person name="Ruckert C."/>
        </authorList>
    </citation>
    <scope>NUCLEOTIDE SEQUENCE</scope>
    <source>
        <strain evidence="2">NBRC 110071</strain>
    </source>
</reference>
<keyword evidence="3" id="KW-1185">Reference proteome</keyword>
<comment type="caution">
    <text evidence="2">The sequence shown here is derived from an EMBL/GenBank/DDBJ whole genome shotgun (WGS) entry which is preliminary data.</text>
</comment>
<evidence type="ECO:0000313" key="2">
    <source>
        <dbReference type="EMBL" id="GLQ30324.1"/>
    </source>
</evidence>
<name>A0AA37S8I1_9GAMM</name>
<dbReference type="Proteomes" id="UP001161389">
    <property type="component" value="Unassembled WGS sequence"/>
</dbReference>
<dbReference type="AlphaFoldDB" id="A0AA37S8I1"/>
<dbReference type="EMBL" id="BSNM01000003">
    <property type="protein sequence ID" value="GLQ30324.1"/>
    <property type="molecule type" value="Genomic_DNA"/>
</dbReference>
<feature type="signal peptide" evidence="1">
    <location>
        <begin position="1"/>
        <end position="23"/>
    </location>
</feature>
<accession>A0AA37S8I1</accession>
<proteinExistence type="predicted"/>
<protein>
    <recommendedName>
        <fullName evidence="4">CopL family metal-binding regulatory protein</fullName>
    </recommendedName>
</protein>
<organism evidence="2 3">
    <name type="scientific">Litoribrevibacter albus</name>
    <dbReference type="NCBI Taxonomy" id="1473156"/>
    <lineage>
        <taxon>Bacteria</taxon>
        <taxon>Pseudomonadati</taxon>
        <taxon>Pseudomonadota</taxon>
        <taxon>Gammaproteobacteria</taxon>
        <taxon>Oceanospirillales</taxon>
        <taxon>Oceanospirillaceae</taxon>
        <taxon>Litoribrevibacter</taxon>
    </lineage>
</organism>
<evidence type="ECO:0000256" key="1">
    <source>
        <dbReference type="SAM" id="SignalP"/>
    </source>
</evidence>
<feature type="chain" id="PRO_5041363704" description="CopL family metal-binding regulatory protein" evidence="1">
    <location>
        <begin position="24"/>
        <end position="150"/>
    </location>
</feature>
<sequence length="150" mass="15758">MSLRLKICIVLFSLLAFVSQSYANALMGVSMANHSVAHQGMGLSSVTSDTDVSMSGMSGHCPDMGMAEMSQANLSGSDDSSGSLSDSTSDSKDDCCSDVCQCAIGVCSTHLFDNPVSIKSFDPSSQPLFVDHQYSIVRLAASLYRPPISA</sequence>
<keyword evidence="1" id="KW-0732">Signal</keyword>